<proteinExistence type="predicted"/>
<reference evidence="1" key="1">
    <citation type="journal article" date="2023" name="Mol. Phylogenet. Evol.">
        <title>Genome-scale phylogeny and comparative genomics of the fungal order Sordariales.</title>
        <authorList>
            <person name="Hensen N."/>
            <person name="Bonometti L."/>
            <person name="Westerberg I."/>
            <person name="Brannstrom I.O."/>
            <person name="Guillou S."/>
            <person name="Cros-Aarteil S."/>
            <person name="Calhoun S."/>
            <person name="Haridas S."/>
            <person name="Kuo A."/>
            <person name="Mondo S."/>
            <person name="Pangilinan J."/>
            <person name="Riley R."/>
            <person name="LaButti K."/>
            <person name="Andreopoulos B."/>
            <person name="Lipzen A."/>
            <person name="Chen C."/>
            <person name="Yan M."/>
            <person name="Daum C."/>
            <person name="Ng V."/>
            <person name="Clum A."/>
            <person name="Steindorff A."/>
            <person name="Ohm R.A."/>
            <person name="Martin F."/>
            <person name="Silar P."/>
            <person name="Natvig D.O."/>
            <person name="Lalanne C."/>
            <person name="Gautier V."/>
            <person name="Ament-Velasquez S.L."/>
            <person name="Kruys A."/>
            <person name="Hutchinson M.I."/>
            <person name="Powell A.J."/>
            <person name="Barry K."/>
            <person name="Miller A.N."/>
            <person name="Grigoriev I.V."/>
            <person name="Debuchy R."/>
            <person name="Gladieux P."/>
            <person name="Hiltunen Thoren M."/>
            <person name="Johannesson H."/>
        </authorList>
    </citation>
    <scope>NUCLEOTIDE SEQUENCE</scope>
    <source>
        <strain evidence="1">SMH4131-1</strain>
    </source>
</reference>
<name>A0AAE0I7D0_9PEZI</name>
<dbReference type="Proteomes" id="UP001286456">
    <property type="component" value="Unassembled WGS sequence"/>
</dbReference>
<dbReference type="AlphaFoldDB" id="A0AAE0I7D0"/>
<accession>A0AAE0I7D0</accession>
<dbReference type="EMBL" id="JAUEPO010000006">
    <property type="protein sequence ID" value="KAK3319852.1"/>
    <property type="molecule type" value="Genomic_DNA"/>
</dbReference>
<evidence type="ECO:0000313" key="1">
    <source>
        <dbReference type="EMBL" id="KAK3319852.1"/>
    </source>
</evidence>
<sequence length="71" mass="7288">MRVIAALARVAAVCIMRGGGRGDVGEALGVFIFRVGVVVLDELVDVIGEALGLVLLRIVVLDVLMDVVGGA</sequence>
<evidence type="ECO:0000313" key="2">
    <source>
        <dbReference type="Proteomes" id="UP001286456"/>
    </source>
</evidence>
<comment type="caution">
    <text evidence="1">The sequence shown here is derived from an EMBL/GenBank/DDBJ whole genome shotgun (WGS) entry which is preliminary data.</text>
</comment>
<reference evidence="1" key="2">
    <citation type="submission" date="2023-06" db="EMBL/GenBank/DDBJ databases">
        <authorList>
            <consortium name="Lawrence Berkeley National Laboratory"/>
            <person name="Haridas S."/>
            <person name="Hensen N."/>
            <person name="Bonometti L."/>
            <person name="Westerberg I."/>
            <person name="Brannstrom I.O."/>
            <person name="Guillou S."/>
            <person name="Cros-Aarteil S."/>
            <person name="Calhoun S."/>
            <person name="Kuo A."/>
            <person name="Mondo S."/>
            <person name="Pangilinan J."/>
            <person name="Riley R."/>
            <person name="Labutti K."/>
            <person name="Andreopoulos B."/>
            <person name="Lipzen A."/>
            <person name="Chen C."/>
            <person name="Yanf M."/>
            <person name="Daum C."/>
            <person name="Ng V."/>
            <person name="Clum A."/>
            <person name="Steindorff A."/>
            <person name="Ohm R."/>
            <person name="Martin F."/>
            <person name="Silar P."/>
            <person name="Natvig D."/>
            <person name="Lalanne C."/>
            <person name="Gautier V."/>
            <person name="Ament-Velasquez S.L."/>
            <person name="Kruys A."/>
            <person name="Hutchinson M.I."/>
            <person name="Powell A.J."/>
            <person name="Barry K."/>
            <person name="Miller A.N."/>
            <person name="Grigoriev I.V."/>
            <person name="Debuchy R."/>
            <person name="Gladieux P."/>
            <person name="Thoren M.H."/>
            <person name="Johannesson H."/>
        </authorList>
    </citation>
    <scope>NUCLEOTIDE SEQUENCE</scope>
    <source>
        <strain evidence="1">SMH4131-1</strain>
    </source>
</reference>
<organism evidence="1 2">
    <name type="scientific">Cercophora scortea</name>
    <dbReference type="NCBI Taxonomy" id="314031"/>
    <lineage>
        <taxon>Eukaryota</taxon>
        <taxon>Fungi</taxon>
        <taxon>Dikarya</taxon>
        <taxon>Ascomycota</taxon>
        <taxon>Pezizomycotina</taxon>
        <taxon>Sordariomycetes</taxon>
        <taxon>Sordariomycetidae</taxon>
        <taxon>Sordariales</taxon>
        <taxon>Lasiosphaeriaceae</taxon>
        <taxon>Cercophora</taxon>
    </lineage>
</organism>
<keyword evidence="2" id="KW-1185">Reference proteome</keyword>
<protein>
    <submittedName>
        <fullName evidence="1">Uncharacterized protein</fullName>
    </submittedName>
</protein>
<gene>
    <name evidence="1" type="ORF">B0T19DRAFT_433191</name>
</gene>